<dbReference type="InterPro" id="IPR032350">
    <property type="entry name" value="Nbr1_FW"/>
</dbReference>
<feature type="compositionally biased region" description="Low complexity" evidence="6">
    <location>
        <begin position="221"/>
        <end position="246"/>
    </location>
</feature>
<evidence type="ECO:0000256" key="4">
    <source>
        <dbReference type="ARBA" id="ARBA00022833"/>
    </source>
</evidence>
<dbReference type="Pfam" id="PF16158">
    <property type="entry name" value="N_BRCA1_IG"/>
    <property type="match status" value="1"/>
</dbReference>
<protein>
    <submittedName>
        <fullName evidence="8">ILRUN-like</fullName>
    </submittedName>
</protein>
<dbReference type="GO" id="GO:0043130">
    <property type="term" value="F:ubiquitin binding"/>
    <property type="evidence" value="ECO:0007669"/>
    <property type="project" value="TreeGrafter"/>
</dbReference>
<gene>
    <name evidence="8" type="primary">Ilrun-L</name>
    <name evidence="8" type="ORF">Hamer_G004654</name>
</gene>
<feature type="compositionally biased region" description="Polar residues" evidence="6">
    <location>
        <begin position="262"/>
        <end position="289"/>
    </location>
</feature>
<evidence type="ECO:0000256" key="3">
    <source>
        <dbReference type="ARBA" id="ARBA00022771"/>
    </source>
</evidence>
<dbReference type="CDD" id="cd14947">
    <property type="entry name" value="NBR1_like"/>
    <property type="match status" value="1"/>
</dbReference>
<proteinExistence type="predicted"/>
<keyword evidence="5" id="KW-0968">Cytoplasmic vesicle</keyword>
<keyword evidence="9" id="KW-1185">Reference proteome</keyword>
<feature type="domain" description="Nbr1 FW" evidence="7">
    <location>
        <begin position="80"/>
        <end position="177"/>
    </location>
</feature>
<dbReference type="PANTHER" id="PTHR20930:SF0">
    <property type="entry name" value="PROTEIN ILRUN"/>
    <property type="match status" value="1"/>
</dbReference>
<dbReference type="GO" id="GO:0016236">
    <property type="term" value="P:macroautophagy"/>
    <property type="evidence" value="ECO:0007669"/>
    <property type="project" value="TreeGrafter"/>
</dbReference>
<evidence type="ECO:0000256" key="5">
    <source>
        <dbReference type="ARBA" id="ARBA00023329"/>
    </source>
</evidence>
<dbReference type="CDD" id="cd14349">
    <property type="entry name" value="UBA_CF106"/>
    <property type="match status" value="1"/>
</dbReference>
<comment type="caution">
    <text evidence="8">The sequence shown here is derived from an EMBL/GenBank/DDBJ whole genome shotgun (WGS) entry which is preliminary data.</text>
</comment>
<keyword evidence="4" id="KW-0862">Zinc</keyword>
<evidence type="ECO:0000256" key="6">
    <source>
        <dbReference type="SAM" id="MobiDB-lite"/>
    </source>
</evidence>
<dbReference type="Gene3D" id="1.10.8.10">
    <property type="entry name" value="DNA helicase RuvA subunit, C-terminal domain"/>
    <property type="match status" value="1"/>
</dbReference>
<keyword evidence="3" id="KW-0863">Zinc-finger</keyword>
<feature type="region of interest" description="Disordered" evidence="6">
    <location>
        <begin position="221"/>
        <end position="297"/>
    </location>
</feature>
<sequence>MEVDEDLEASLLRQFNCMLTTDKEVLIKDLQTLVGAHLNEHSARFYLEMTDWNLQAAVCAYFDLQSFNKLPQMTFVKDITIGEGESVPPSTRFIKTWRIQNTGEDGWPSGCSLIFTGGEQLGAPSHVSVSSLGAGEVADISVEMVSPSQTGLYSSKWRMTTAQGNFFGDTIWVIVQVDSGGTLALMQQMVNLKELGSPPSATQSTPTTTFANPFAPVHLGQHQVQQHPEQQEHQQQQQEHQQQQQEHQQHQQEHQQLQHQHNVNGNFQIQSQQPNEISVSSPLMPSCQQDADGDIGM</sequence>
<dbReference type="InterPro" id="IPR009060">
    <property type="entry name" value="UBA-like_sf"/>
</dbReference>
<dbReference type="SUPFAM" id="SSF46934">
    <property type="entry name" value="UBA-like"/>
    <property type="match status" value="1"/>
</dbReference>
<dbReference type="GO" id="GO:0005776">
    <property type="term" value="C:autophagosome"/>
    <property type="evidence" value="ECO:0007669"/>
    <property type="project" value="UniProtKB-SubCell"/>
</dbReference>
<dbReference type="EMBL" id="JAHLQT010024847">
    <property type="protein sequence ID" value="KAG7164931.1"/>
    <property type="molecule type" value="Genomic_DNA"/>
</dbReference>
<dbReference type="Gene3D" id="2.60.40.10">
    <property type="entry name" value="Immunoglobulins"/>
    <property type="match status" value="1"/>
</dbReference>
<dbReference type="Pfam" id="PF14555">
    <property type="entry name" value="UBA_4"/>
    <property type="match status" value="1"/>
</dbReference>
<evidence type="ECO:0000256" key="2">
    <source>
        <dbReference type="ARBA" id="ARBA00022723"/>
    </source>
</evidence>
<dbReference type="InterPro" id="IPR039517">
    <property type="entry name" value="C6orf106_UBA-like"/>
</dbReference>
<evidence type="ECO:0000313" key="9">
    <source>
        <dbReference type="Proteomes" id="UP000747542"/>
    </source>
</evidence>
<dbReference type="GO" id="GO:0000407">
    <property type="term" value="C:phagophore assembly site"/>
    <property type="evidence" value="ECO:0007669"/>
    <property type="project" value="TreeGrafter"/>
</dbReference>
<organism evidence="8 9">
    <name type="scientific">Homarus americanus</name>
    <name type="common">American lobster</name>
    <dbReference type="NCBI Taxonomy" id="6706"/>
    <lineage>
        <taxon>Eukaryota</taxon>
        <taxon>Metazoa</taxon>
        <taxon>Ecdysozoa</taxon>
        <taxon>Arthropoda</taxon>
        <taxon>Crustacea</taxon>
        <taxon>Multicrustacea</taxon>
        <taxon>Malacostraca</taxon>
        <taxon>Eumalacostraca</taxon>
        <taxon>Eucarida</taxon>
        <taxon>Decapoda</taxon>
        <taxon>Pleocyemata</taxon>
        <taxon>Astacidea</taxon>
        <taxon>Nephropoidea</taxon>
        <taxon>Nephropidae</taxon>
        <taxon>Homarus</taxon>
    </lineage>
</organism>
<dbReference type="AlphaFoldDB" id="A0A8J5MV99"/>
<reference evidence="8" key="1">
    <citation type="journal article" date="2021" name="Sci. Adv.">
        <title>The American lobster genome reveals insights on longevity, neural, and immune adaptations.</title>
        <authorList>
            <person name="Polinski J.M."/>
            <person name="Zimin A.V."/>
            <person name="Clark K.F."/>
            <person name="Kohn A.B."/>
            <person name="Sadowski N."/>
            <person name="Timp W."/>
            <person name="Ptitsyn A."/>
            <person name="Khanna P."/>
            <person name="Romanova D.Y."/>
            <person name="Williams P."/>
            <person name="Greenwood S.J."/>
            <person name="Moroz L.L."/>
            <person name="Walt D.R."/>
            <person name="Bodnar A.G."/>
        </authorList>
    </citation>
    <scope>NUCLEOTIDE SEQUENCE</scope>
    <source>
        <strain evidence="8">GMGI-L3</strain>
    </source>
</reference>
<comment type="subcellular location">
    <subcellularLocation>
        <location evidence="1">Cytoplasmic vesicle</location>
        <location evidence="1">Autophagosome</location>
    </subcellularLocation>
</comment>
<dbReference type="FunFam" id="2.60.40.10:FF:000199">
    <property type="entry name" value="next to BRCA1 gene 1 protein-like"/>
    <property type="match status" value="1"/>
</dbReference>
<keyword evidence="2" id="KW-0479">Metal-binding</keyword>
<evidence type="ECO:0000256" key="1">
    <source>
        <dbReference type="ARBA" id="ARBA00004419"/>
    </source>
</evidence>
<dbReference type="InterPro" id="IPR013783">
    <property type="entry name" value="Ig-like_fold"/>
</dbReference>
<dbReference type="GO" id="GO:0008270">
    <property type="term" value="F:zinc ion binding"/>
    <property type="evidence" value="ECO:0007669"/>
    <property type="project" value="UniProtKB-KW"/>
</dbReference>
<accession>A0A8J5MV99</accession>
<name>A0A8J5MV99_HOMAM</name>
<dbReference type="PANTHER" id="PTHR20930">
    <property type="entry name" value="OVARIAN CARCINOMA ANTIGEN CA125-RELATED"/>
    <property type="match status" value="1"/>
</dbReference>
<evidence type="ECO:0000313" key="8">
    <source>
        <dbReference type="EMBL" id="KAG7164931.1"/>
    </source>
</evidence>
<dbReference type="Proteomes" id="UP000747542">
    <property type="component" value="Unassembled WGS sequence"/>
</dbReference>
<dbReference type="GO" id="GO:0031410">
    <property type="term" value="C:cytoplasmic vesicle"/>
    <property type="evidence" value="ECO:0007669"/>
    <property type="project" value="UniProtKB-KW"/>
</dbReference>
<evidence type="ECO:0000259" key="7">
    <source>
        <dbReference type="Pfam" id="PF16158"/>
    </source>
</evidence>
<feature type="non-terminal residue" evidence="8">
    <location>
        <position position="1"/>
    </location>
</feature>